<proteinExistence type="predicted"/>
<sequence>MIQLVPKIEVDAPREAKSEVQGIGPGNGPPGAQEESCKQPRTTLPGEEAPGGHRWLAPRPVPAGGQKPWPALLCGRALTSGEVCPLPAHLRSLLAVAEAEPHAEARKTSPAPPPDRPRP</sequence>
<accession>A0ACB0FL41</accession>
<organism evidence="1 2">
    <name type="scientific">Rangifer tarandus platyrhynchus</name>
    <name type="common">Svalbard reindeer</name>
    <dbReference type="NCBI Taxonomy" id="3082113"/>
    <lineage>
        <taxon>Eukaryota</taxon>
        <taxon>Metazoa</taxon>
        <taxon>Chordata</taxon>
        <taxon>Craniata</taxon>
        <taxon>Vertebrata</taxon>
        <taxon>Euteleostomi</taxon>
        <taxon>Mammalia</taxon>
        <taxon>Eutheria</taxon>
        <taxon>Laurasiatheria</taxon>
        <taxon>Artiodactyla</taxon>
        <taxon>Ruminantia</taxon>
        <taxon>Pecora</taxon>
        <taxon>Cervidae</taxon>
        <taxon>Odocoileinae</taxon>
        <taxon>Rangifer</taxon>
    </lineage>
</organism>
<evidence type="ECO:0000313" key="2">
    <source>
        <dbReference type="Proteomes" id="UP001162501"/>
    </source>
</evidence>
<protein>
    <submittedName>
        <fullName evidence="1">Uncharacterized protein</fullName>
    </submittedName>
</protein>
<reference evidence="1" key="1">
    <citation type="submission" date="2023-05" db="EMBL/GenBank/DDBJ databases">
        <authorList>
            <consortium name="ELIXIR-Norway"/>
        </authorList>
    </citation>
    <scope>NUCLEOTIDE SEQUENCE</scope>
</reference>
<evidence type="ECO:0000313" key="1">
    <source>
        <dbReference type="EMBL" id="CAI9713785.1"/>
    </source>
</evidence>
<dbReference type="EMBL" id="OX596093">
    <property type="protein sequence ID" value="CAI9713785.1"/>
    <property type="molecule type" value="Genomic_DNA"/>
</dbReference>
<gene>
    <name evidence="1" type="ORF">MRATA1EN3_LOCUS24998</name>
</gene>
<dbReference type="Proteomes" id="UP001162501">
    <property type="component" value="Chromosome 9"/>
</dbReference>
<name>A0ACB0FL41_RANTA</name>